<evidence type="ECO:0000256" key="4">
    <source>
        <dbReference type="SAM" id="MobiDB-lite"/>
    </source>
</evidence>
<evidence type="ECO:0000256" key="1">
    <source>
        <dbReference type="ARBA" id="ARBA00022737"/>
    </source>
</evidence>
<reference evidence="5" key="2">
    <citation type="submission" date="2023-06" db="EMBL/GenBank/DDBJ databases">
        <authorList>
            <consortium name="Lawrence Berkeley National Laboratory"/>
            <person name="Haridas S."/>
            <person name="Hensen N."/>
            <person name="Bonometti L."/>
            <person name="Westerberg I."/>
            <person name="Brannstrom I.O."/>
            <person name="Guillou S."/>
            <person name="Cros-Aarteil S."/>
            <person name="Calhoun S."/>
            <person name="Kuo A."/>
            <person name="Mondo S."/>
            <person name="Pangilinan J."/>
            <person name="Riley R."/>
            <person name="LaButti K."/>
            <person name="Andreopoulos B."/>
            <person name="Lipzen A."/>
            <person name="Chen C."/>
            <person name="Yanf M."/>
            <person name="Daum C."/>
            <person name="Ng V."/>
            <person name="Clum A."/>
            <person name="Steindorff A."/>
            <person name="Ohm R."/>
            <person name="Martin F."/>
            <person name="Silar P."/>
            <person name="Natvig D."/>
            <person name="Lalanne C."/>
            <person name="Gautier V."/>
            <person name="Ament-velasquez S.L."/>
            <person name="Kruys A."/>
            <person name="Hutchinson M.I."/>
            <person name="Powell A.J."/>
            <person name="Barry K."/>
            <person name="Miller A.N."/>
            <person name="Grigoriev I.V."/>
            <person name="Debuchy R."/>
            <person name="Gladieux P."/>
            <person name="Thoren M.H."/>
            <person name="Johannesson H."/>
        </authorList>
    </citation>
    <scope>NUCLEOTIDE SEQUENCE</scope>
    <source>
        <strain evidence="5">CBS 232.78</strain>
    </source>
</reference>
<keyword evidence="1" id="KW-0677">Repeat</keyword>
<sequence>MAQNNDDDGRERRRQRPGFICSVKTLFKPKSVGSGPSPAPGRFQSDDNNAGPLEVPDIHSAVRNGDIASVQRALNVSPDQLEALDNQGMTPLSLAVLHGQAHIVGLLAQAGAALSPARNNDESLMCFAAMNGHVVVIRELARRMGGDLDLVNAKDPAGGTPLHFAVVRPRLDVVEALLLAGADPNIEASGGLGTALAYVVHAQSSVPPDLRVNMALLILAHGKTKHLPRSVDGLYPLHEAASGPAPVLSAVLDTTTGNRLIINVDVLSAEPNPGDEMRFTTPLFYAAGQGSLESVEILLRAGADPTRVNAMGETVLHWAATNETPDAEAIIRLLVARTARSVIHVNSVHKYGGTPLHGAAYAGLLQNAKVLVGLGAELDFVAEDHHFVKLLGIRGTAEQFALGAGHVEVAEWLRERKAKVPYGGVDDEWETLTFAIGYDGRH</sequence>
<evidence type="ECO:0000256" key="2">
    <source>
        <dbReference type="ARBA" id="ARBA00023043"/>
    </source>
</evidence>
<dbReference type="PROSITE" id="PS50088">
    <property type="entry name" value="ANK_REPEAT"/>
    <property type="match status" value="4"/>
</dbReference>
<dbReference type="Pfam" id="PF12796">
    <property type="entry name" value="Ank_2"/>
    <property type="match status" value="2"/>
</dbReference>
<protein>
    <submittedName>
        <fullName evidence="5">Ankyrin repeat-containing domain protein</fullName>
    </submittedName>
</protein>
<evidence type="ECO:0000256" key="3">
    <source>
        <dbReference type="PROSITE-ProRule" id="PRU00023"/>
    </source>
</evidence>
<dbReference type="EMBL" id="JAULSW010000005">
    <property type="protein sequence ID" value="KAK3381357.1"/>
    <property type="molecule type" value="Genomic_DNA"/>
</dbReference>
<dbReference type="SUPFAM" id="SSF48403">
    <property type="entry name" value="Ankyrin repeat"/>
    <property type="match status" value="1"/>
</dbReference>
<dbReference type="PANTHER" id="PTHR24126">
    <property type="entry name" value="ANKYRIN REPEAT, PH AND SEC7 DOMAIN CONTAINING PROTEIN SECG-RELATED"/>
    <property type="match status" value="1"/>
</dbReference>
<dbReference type="InterPro" id="IPR002110">
    <property type="entry name" value="Ankyrin_rpt"/>
</dbReference>
<gene>
    <name evidence="5" type="ORF">B0H63DRAFT_524086</name>
</gene>
<dbReference type="Pfam" id="PF00023">
    <property type="entry name" value="Ank"/>
    <property type="match status" value="1"/>
</dbReference>
<evidence type="ECO:0000313" key="5">
    <source>
        <dbReference type="EMBL" id="KAK3381357.1"/>
    </source>
</evidence>
<feature type="repeat" description="ANK" evidence="3">
    <location>
        <begin position="351"/>
        <end position="383"/>
    </location>
</feature>
<dbReference type="PANTHER" id="PTHR24126:SF14">
    <property type="entry name" value="ANK_REP_REGION DOMAIN-CONTAINING PROTEIN"/>
    <property type="match status" value="1"/>
</dbReference>
<organism evidence="5 6">
    <name type="scientific">Podospora didyma</name>
    <dbReference type="NCBI Taxonomy" id="330526"/>
    <lineage>
        <taxon>Eukaryota</taxon>
        <taxon>Fungi</taxon>
        <taxon>Dikarya</taxon>
        <taxon>Ascomycota</taxon>
        <taxon>Pezizomycotina</taxon>
        <taxon>Sordariomycetes</taxon>
        <taxon>Sordariomycetidae</taxon>
        <taxon>Sordariales</taxon>
        <taxon>Podosporaceae</taxon>
        <taxon>Podospora</taxon>
    </lineage>
</organism>
<feature type="repeat" description="ANK" evidence="3">
    <location>
        <begin position="157"/>
        <end position="189"/>
    </location>
</feature>
<keyword evidence="2 3" id="KW-0040">ANK repeat</keyword>
<reference evidence="5" key="1">
    <citation type="journal article" date="2023" name="Mol. Phylogenet. Evol.">
        <title>Genome-scale phylogeny and comparative genomics of the fungal order Sordariales.</title>
        <authorList>
            <person name="Hensen N."/>
            <person name="Bonometti L."/>
            <person name="Westerberg I."/>
            <person name="Brannstrom I.O."/>
            <person name="Guillou S."/>
            <person name="Cros-Aarteil S."/>
            <person name="Calhoun S."/>
            <person name="Haridas S."/>
            <person name="Kuo A."/>
            <person name="Mondo S."/>
            <person name="Pangilinan J."/>
            <person name="Riley R."/>
            <person name="LaButti K."/>
            <person name="Andreopoulos B."/>
            <person name="Lipzen A."/>
            <person name="Chen C."/>
            <person name="Yan M."/>
            <person name="Daum C."/>
            <person name="Ng V."/>
            <person name="Clum A."/>
            <person name="Steindorff A."/>
            <person name="Ohm R.A."/>
            <person name="Martin F."/>
            <person name="Silar P."/>
            <person name="Natvig D.O."/>
            <person name="Lalanne C."/>
            <person name="Gautier V."/>
            <person name="Ament-Velasquez S.L."/>
            <person name="Kruys A."/>
            <person name="Hutchinson M.I."/>
            <person name="Powell A.J."/>
            <person name="Barry K."/>
            <person name="Miller A.N."/>
            <person name="Grigoriev I.V."/>
            <person name="Debuchy R."/>
            <person name="Gladieux P."/>
            <person name="Hiltunen Thoren M."/>
            <person name="Johannesson H."/>
        </authorList>
    </citation>
    <scope>NUCLEOTIDE SEQUENCE</scope>
    <source>
        <strain evidence="5">CBS 232.78</strain>
    </source>
</reference>
<dbReference type="AlphaFoldDB" id="A0AAE0NH20"/>
<accession>A0AAE0NH20</accession>
<feature type="repeat" description="ANK" evidence="3">
    <location>
        <begin position="278"/>
        <end position="310"/>
    </location>
</feature>
<feature type="region of interest" description="Disordered" evidence="4">
    <location>
        <begin position="27"/>
        <end position="56"/>
    </location>
</feature>
<feature type="region of interest" description="Disordered" evidence="4">
    <location>
        <begin position="1"/>
        <end position="20"/>
    </location>
</feature>
<dbReference type="InterPro" id="IPR036770">
    <property type="entry name" value="Ankyrin_rpt-contain_sf"/>
</dbReference>
<keyword evidence="6" id="KW-1185">Reference proteome</keyword>
<dbReference type="SMART" id="SM00248">
    <property type="entry name" value="ANK"/>
    <property type="match status" value="8"/>
</dbReference>
<comment type="caution">
    <text evidence="5">The sequence shown here is derived from an EMBL/GenBank/DDBJ whole genome shotgun (WGS) entry which is preliminary data.</text>
</comment>
<evidence type="ECO:0000313" key="6">
    <source>
        <dbReference type="Proteomes" id="UP001285441"/>
    </source>
</evidence>
<dbReference type="PROSITE" id="PS50297">
    <property type="entry name" value="ANK_REP_REGION"/>
    <property type="match status" value="4"/>
</dbReference>
<dbReference type="Proteomes" id="UP001285441">
    <property type="component" value="Unassembled WGS sequence"/>
</dbReference>
<feature type="repeat" description="ANK" evidence="3">
    <location>
        <begin position="87"/>
        <end position="119"/>
    </location>
</feature>
<proteinExistence type="predicted"/>
<name>A0AAE0NH20_9PEZI</name>
<dbReference type="Gene3D" id="1.25.40.20">
    <property type="entry name" value="Ankyrin repeat-containing domain"/>
    <property type="match status" value="2"/>
</dbReference>